<dbReference type="FunFam" id="2.40.50.140:FF:000103">
    <property type="entry name" value="protein RRP5 homolog"/>
    <property type="match status" value="1"/>
</dbReference>
<dbReference type="InterPro" id="IPR012340">
    <property type="entry name" value="NA-bd_OB-fold"/>
</dbReference>
<feature type="compositionally biased region" description="Basic and acidic residues" evidence="2">
    <location>
        <begin position="350"/>
        <end position="361"/>
    </location>
</feature>
<dbReference type="InterPro" id="IPR036322">
    <property type="entry name" value="WD40_repeat_dom_sf"/>
</dbReference>
<evidence type="ECO:0000313" key="5">
    <source>
        <dbReference type="Proteomes" id="UP001190700"/>
    </source>
</evidence>
<name>A0AAE0ELQ1_9CHLO</name>
<feature type="region of interest" description="Disordered" evidence="2">
    <location>
        <begin position="350"/>
        <end position="378"/>
    </location>
</feature>
<dbReference type="EMBL" id="LGRX02035938">
    <property type="protein sequence ID" value="KAK3232629.1"/>
    <property type="molecule type" value="Genomic_DNA"/>
</dbReference>
<keyword evidence="1" id="KW-0853">WD repeat</keyword>
<feature type="domain" description="S1 motif" evidence="3">
    <location>
        <begin position="280"/>
        <end position="345"/>
    </location>
</feature>
<dbReference type="GO" id="GO:0003723">
    <property type="term" value="F:RNA binding"/>
    <property type="evidence" value="ECO:0007669"/>
    <property type="project" value="TreeGrafter"/>
</dbReference>
<feature type="compositionally biased region" description="Basic and acidic residues" evidence="2">
    <location>
        <begin position="585"/>
        <end position="595"/>
    </location>
</feature>
<feature type="compositionally biased region" description="Basic and acidic residues" evidence="2">
    <location>
        <begin position="392"/>
        <end position="405"/>
    </location>
</feature>
<comment type="caution">
    <text evidence="4">The sequence shown here is derived from an EMBL/GenBank/DDBJ whole genome shotgun (WGS) entry which is preliminary data.</text>
</comment>
<feature type="compositionally biased region" description="Basic and acidic residues" evidence="2">
    <location>
        <begin position="618"/>
        <end position="633"/>
    </location>
</feature>
<feature type="compositionally biased region" description="Basic and acidic residues" evidence="2">
    <location>
        <begin position="482"/>
        <end position="491"/>
    </location>
</feature>
<feature type="region of interest" description="Disordered" evidence="2">
    <location>
        <begin position="452"/>
        <end position="522"/>
    </location>
</feature>
<dbReference type="AlphaFoldDB" id="A0AAE0ELQ1"/>
<proteinExistence type="predicted"/>
<feature type="region of interest" description="Disordered" evidence="2">
    <location>
        <begin position="392"/>
        <end position="432"/>
    </location>
</feature>
<dbReference type="GO" id="GO:0032040">
    <property type="term" value="C:small-subunit processome"/>
    <property type="evidence" value="ECO:0007669"/>
    <property type="project" value="TreeGrafter"/>
</dbReference>
<sequence>MAGSGLAADQTVKEAFSMHQVVKCKVLGPDSFKVQRLRLSLAPGTLTTGAEEDSMLAPGTLVEGRVAVAQDSKSGSMVDVVVWRAGEAEGKARTEVRALLDTAQLSDHPAAVEAIKAALVLNSELGTMVVLEGGKSLGAPLTVSRKASLVAAAATLPKAIGDFTAGAMHPGFVASVTDGGCFVRFLGRLTGLAPIQHLADAFVSDPRQHFTAGQSVRAQVVETDAARNRCVLSLRPSACGTSDDSLLCTLLKDLEAANRIAAEADHEAEQPAWNQHYVLGACTSGEVLEVKEYGVLINLPGHKDIVGFVSLYQLGEHKKLKAGDQVQARILDVSKKDGIVDLSLRQKLMPEAESEKKTEKKKDKKRKNTEEEKLTVGMTLQSQVELIKEDYLEEKGGSKPTEDGAQKPAKRRNPRRWLEKRLGEAKSKAKEHITKTDLILTAKLSSLADKLHAKPDPALPSSPAAGPSSTGSAGLKVEASAEDPKGDRQKSGSEASGTGQADAGAKQGPRRRGLPKGVGSKAKVGVHKKIYKEFTQLRMIQELDAHEGAVWTMKFSMDGKFLATAGQDSIVRLWRVLPQEESLRQARAVSEEERASSGGPGGGKAAEKEEMGSSDDVAPTRRLFEETPERIYVGHEASPPFLQCQHSTAPESERAANSPQRGGANLILGGASPLAPRPAGAPEAS</sequence>
<dbReference type="InterPro" id="IPR001680">
    <property type="entry name" value="WD40_rpt"/>
</dbReference>
<evidence type="ECO:0000313" key="4">
    <source>
        <dbReference type="EMBL" id="KAK3232629.1"/>
    </source>
</evidence>
<evidence type="ECO:0000256" key="2">
    <source>
        <dbReference type="SAM" id="MobiDB-lite"/>
    </source>
</evidence>
<dbReference type="InterPro" id="IPR015943">
    <property type="entry name" value="WD40/YVTN_repeat-like_dom_sf"/>
</dbReference>
<gene>
    <name evidence="4" type="ORF">CYMTET_57026</name>
</gene>
<dbReference type="Gene3D" id="2.130.10.10">
    <property type="entry name" value="YVTN repeat-like/Quinoprotein amine dehydrogenase"/>
    <property type="match status" value="1"/>
</dbReference>
<feature type="region of interest" description="Disordered" evidence="2">
    <location>
        <begin position="585"/>
        <end position="685"/>
    </location>
</feature>
<feature type="domain" description="S1 motif" evidence="3">
    <location>
        <begin position="166"/>
        <end position="235"/>
    </location>
</feature>
<accession>A0AAE0ELQ1</accession>
<dbReference type="SMART" id="SM00320">
    <property type="entry name" value="WD40"/>
    <property type="match status" value="1"/>
</dbReference>
<feature type="repeat" description="WD" evidence="1">
    <location>
        <begin position="543"/>
        <end position="576"/>
    </location>
</feature>
<dbReference type="PANTHER" id="PTHR23270:SF10">
    <property type="entry name" value="PROTEIN RRP5 HOMOLOG"/>
    <property type="match status" value="1"/>
</dbReference>
<dbReference type="GO" id="GO:0006364">
    <property type="term" value="P:rRNA processing"/>
    <property type="evidence" value="ECO:0007669"/>
    <property type="project" value="InterPro"/>
</dbReference>
<feature type="compositionally biased region" description="Polar residues" evidence="2">
    <location>
        <begin position="644"/>
        <end position="660"/>
    </location>
</feature>
<dbReference type="Gene3D" id="2.40.50.140">
    <property type="entry name" value="Nucleic acid-binding proteins"/>
    <property type="match status" value="2"/>
</dbReference>
<organism evidence="4 5">
    <name type="scientific">Cymbomonas tetramitiformis</name>
    <dbReference type="NCBI Taxonomy" id="36881"/>
    <lineage>
        <taxon>Eukaryota</taxon>
        <taxon>Viridiplantae</taxon>
        <taxon>Chlorophyta</taxon>
        <taxon>Pyramimonadophyceae</taxon>
        <taxon>Pyramimonadales</taxon>
        <taxon>Pyramimonadaceae</taxon>
        <taxon>Cymbomonas</taxon>
    </lineage>
</organism>
<dbReference type="SUPFAM" id="SSF50978">
    <property type="entry name" value="WD40 repeat-like"/>
    <property type="match status" value="1"/>
</dbReference>
<dbReference type="SUPFAM" id="SSF50249">
    <property type="entry name" value="Nucleic acid-binding proteins"/>
    <property type="match status" value="2"/>
</dbReference>
<reference evidence="4 5" key="1">
    <citation type="journal article" date="2015" name="Genome Biol. Evol.">
        <title>Comparative Genomics of a Bacterivorous Green Alga Reveals Evolutionary Causalities and Consequences of Phago-Mixotrophic Mode of Nutrition.</title>
        <authorList>
            <person name="Burns J.A."/>
            <person name="Paasch A."/>
            <person name="Narechania A."/>
            <person name="Kim E."/>
        </authorList>
    </citation>
    <scope>NUCLEOTIDE SEQUENCE [LARGE SCALE GENOMIC DNA]</scope>
    <source>
        <strain evidence="4 5">PLY_AMNH</strain>
    </source>
</reference>
<keyword evidence="5" id="KW-1185">Reference proteome</keyword>
<dbReference type="PANTHER" id="PTHR23270">
    <property type="entry name" value="PROGRAMMED CELL DEATH PROTEIN 11 PRE-RRNA PROCESSING PROTEIN RRP5"/>
    <property type="match status" value="1"/>
</dbReference>
<dbReference type="Pfam" id="PF00400">
    <property type="entry name" value="WD40"/>
    <property type="match status" value="1"/>
</dbReference>
<protein>
    <recommendedName>
        <fullName evidence="3">S1 motif domain-containing protein</fullName>
    </recommendedName>
</protein>
<dbReference type="Pfam" id="PF00575">
    <property type="entry name" value="S1"/>
    <property type="match status" value="2"/>
</dbReference>
<dbReference type="PROSITE" id="PS50126">
    <property type="entry name" value="S1"/>
    <property type="match status" value="2"/>
</dbReference>
<dbReference type="Proteomes" id="UP001190700">
    <property type="component" value="Unassembled WGS sequence"/>
</dbReference>
<dbReference type="InterPro" id="IPR045209">
    <property type="entry name" value="Rrp5"/>
</dbReference>
<feature type="compositionally biased region" description="Low complexity" evidence="2">
    <location>
        <begin position="459"/>
        <end position="474"/>
    </location>
</feature>
<evidence type="ECO:0000259" key="3">
    <source>
        <dbReference type="PROSITE" id="PS50126"/>
    </source>
</evidence>
<evidence type="ECO:0000256" key="1">
    <source>
        <dbReference type="PROSITE-ProRule" id="PRU00221"/>
    </source>
</evidence>
<dbReference type="PROSITE" id="PS50294">
    <property type="entry name" value="WD_REPEATS_REGION"/>
    <property type="match status" value="1"/>
</dbReference>
<dbReference type="InterPro" id="IPR003029">
    <property type="entry name" value="S1_domain"/>
</dbReference>
<dbReference type="SMART" id="SM00316">
    <property type="entry name" value="S1"/>
    <property type="match status" value="2"/>
</dbReference>
<dbReference type="PROSITE" id="PS50082">
    <property type="entry name" value="WD_REPEATS_2"/>
    <property type="match status" value="1"/>
</dbReference>
<feature type="compositionally biased region" description="Basic and acidic residues" evidence="2">
    <location>
        <begin position="416"/>
        <end position="432"/>
    </location>
</feature>